<feature type="compositionally biased region" description="Basic and acidic residues" evidence="8">
    <location>
        <begin position="559"/>
        <end position="584"/>
    </location>
</feature>
<keyword evidence="4 9" id="KW-0812">Transmembrane</keyword>
<feature type="transmembrane region" description="Helical" evidence="9">
    <location>
        <begin position="229"/>
        <end position="247"/>
    </location>
</feature>
<feature type="region of interest" description="Disordered" evidence="8">
    <location>
        <begin position="630"/>
        <end position="666"/>
    </location>
</feature>
<keyword evidence="10" id="KW-0732">Signal</keyword>
<gene>
    <name evidence="11" type="ORF">GSLYS_00010607001</name>
</gene>
<feature type="transmembrane region" description="Helical" evidence="9">
    <location>
        <begin position="316"/>
        <end position="341"/>
    </location>
</feature>
<feature type="transmembrane region" description="Helical" evidence="9">
    <location>
        <begin position="353"/>
        <end position="373"/>
    </location>
</feature>
<evidence type="ECO:0000256" key="5">
    <source>
        <dbReference type="ARBA" id="ARBA00022989"/>
    </source>
</evidence>
<evidence type="ECO:0000256" key="8">
    <source>
        <dbReference type="SAM" id="MobiDB-lite"/>
    </source>
</evidence>
<reference evidence="11 12" key="1">
    <citation type="submission" date="2024-04" db="EMBL/GenBank/DDBJ databases">
        <authorList>
            <consortium name="Genoscope - CEA"/>
            <person name="William W."/>
        </authorList>
    </citation>
    <scope>NUCLEOTIDE SEQUENCE [LARGE SCALE GENOMIC DNA]</scope>
</reference>
<evidence type="ECO:0000313" key="11">
    <source>
        <dbReference type="EMBL" id="CAL1536694.1"/>
    </source>
</evidence>
<evidence type="ECO:0000256" key="9">
    <source>
        <dbReference type="SAM" id="Phobius"/>
    </source>
</evidence>
<proteinExistence type="inferred from homology"/>
<evidence type="ECO:0000313" key="12">
    <source>
        <dbReference type="Proteomes" id="UP001497497"/>
    </source>
</evidence>
<keyword evidence="7" id="KW-0175">Coiled coil</keyword>
<dbReference type="GO" id="GO:0005254">
    <property type="term" value="F:chloride channel activity"/>
    <property type="evidence" value="ECO:0007669"/>
    <property type="project" value="TreeGrafter"/>
</dbReference>
<sequence>MELGLRDNMEKSNLFITLLLLSLAVITLVCTDQAHDEDYIDPMDLFNFDPINMRMKKESDEVTTNKAPQPGFTQTDSPTTNSEPKDESDSVAKEMFTQKTESCSADTKLSTVAISLLRQYAMILVNNLESKDISNTRSDINLRLRVSRHEIYKLKQFGQEKTTDIHDIHDILRYIIQYASDVLPPESNLHWLESRMGLSWPMMLQILATIICFIALLRVLQQTLITQRLIFQMLFLLFVISVIFAWAEMYQEKLADQERQLMETLGKACQKAEDQSFFNRAFLFVSSQFTFKSDKCQEYYQNIFVNPVLKVSPMEALAVAVVKTLVAPVGIIGRAISTFLTELLKDLPVHYQLAVSCVLPLLVIIVLCIWRGYQLNLFHLVSIGPGHQPAPMPISHGHHPAPVQAQHTVAPAVASIPASSQVHQIQCGSLYSVHGTQPDERVPRLPAAKMQSLNSAKHVTKRQDWLQQRSQAHNEKQLEPDESDPIAGGEPGPGQIPHQPRDEDHEDIRQRLADVKITPAAEFKQEEVENQLQKLVISENQPIQTETSFKELSAEAVVKESDDMKQSNEEKSMTEGLQEEKTSVDESIPSTAESIFNENQFMNTSLKCGESNDDTNFDDGRKKMIKESAINVGVPTQPMDQTHGPGATTSASDARETTQESSGADEDFVVVKEDDFVFQEAKLHIKMEM</sequence>
<evidence type="ECO:0000256" key="2">
    <source>
        <dbReference type="ARBA" id="ARBA00005944"/>
    </source>
</evidence>
<name>A0AAV2HRX2_LYMST</name>
<dbReference type="InterPro" id="IPR009231">
    <property type="entry name" value="Chloride_chnl_CLIC-like"/>
</dbReference>
<comment type="subcellular location">
    <subcellularLocation>
        <location evidence="1">Membrane</location>
        <topology evidence="1">Multi-pass membrane protein</topology>
    </subcellularLocation>
</comment>
<dbReference type="PANTHER" id="PTHR34093">
    <property type="entry name" value="CHLORIDE CHANNEL CLIC-LIKE PROTEIN 1"/>
    <property type="match status" value="1"/>
</dbReference>
<feature type="compositionally biased region" description="Polar residues" evidence="8">
    <location>
        <begin position="62"/>
        <end position="82"/>
    </location>
</feature>
<feature type="region of interest" description="Disordered" evidence="8">
    <location>
        <begin position="452"/>
        <end position="504"/>
    </location>
</feature>
<feature type="region of interest" description="Disordered" evidence="8">
    <location>
        <begin position="559"/>
        <end position="588"/>
    </location>
</feature>
<feature type="region of interest" description="Disordered" evidence="8">
    <location>
        <begin position="57"/>
        <end position="97"/>
    </location>
</feature>
<dbReference type="GO" id="GO:0016020">
    <property type="term" value="C:membrane"/>
    <property type="evidence" value="ECO:0007669"/>
    <property type="project" value="UniProtKB-SubCell"/>
</dbReference>
<organism evidence="11 12">
    <name type="scientific">Lymnaea stagnalis</name>
    <name type="common">Great pond snail</name>
    <name type="synonym">Helix stagnalis</name>
    <dbReference type="NCBI Taxonomy" id="6523"/>
    <lineage>
        <taxon>Eukaryota</taxon>
        <taxon>Metazoa</taxon>
        <taxon>Spiralia</taxon>
        <taxon>Lophotrochozoa</taxon>
        <taxon>Mollusca</taxon>
        <taxon>Gastropoda</taxon>
        <taxon>Heterobranchia</taxon>
        <taxon>Euthyneura</taxon>
        <taxon>Panpulmonata</taxon>
        <taxon>Hygrophila</taxon>
        <taxon>Lymnaeoidea</taxon>
        <taxon>Lymnaeidae</taxon>
        <taxon>Lymnaea</taxon>
    </lineage>
</organism>
<keyword evidence="12" id="KW-1185">Reference proteome</keyword>
<evidence type="ECO:0000256" key="1">
    <source>
        <dbReference type="ARBA" id="ARBA00004141"/>
    </source>
</evidence>
<protein>
    <recommendedName>
        <fullName evidence="3">Chloride channel CLIC-like protein 1</fullName>
    </recommendedName>
</protein>
<evidence type="ECO:0000256" key="4">
    <source>
        <dbReference type="ARBA" id="ARBA00022692"/>
    </source>
</evidence>
<feature type="transmembrane region" description="Helical" evidence="9">
    <location>
        <begin position="198"/>
        <end position="217"/>
    </location>
</feature>
<accession>A0AAV2HRX2</accession>
<dbReference type="EMBL" id="CAXITT010000236">
    <property type="protein sequence ID" value="CAL1536694.1"/>
    <property type="molecule type" value="Genomic_DNA"/>
</dbReference>
<keyword evidence="6 9" id="KW-0472">Membrane</keyword>
<feature type="chain" id="PRO_5043337538" description="Chloride channel CLIC-like protein 1" evidence="10">
    <location>
        <begin position="32"/>
        <end position="689"/>
    </location>
</feature>
<evidence type="ECO:0000256" key="3">
    <source>
        <dbReference type="ARBA" id="ARBA00015571"/>
    </source>
</evidence>
<dbReference type="GO" id="GO:0005783">
    <property type="term" value="C:endoplasmic reticulum"/>
    <property type="evidence" value="ECO:0007669"/>
    <property type="project" value="TreeGrafter"/>
</dbReference>
<keyword evidence="5 9" id="KW-1133">Transmembrane helix</keyword>
<comment type="caution">
    <text evidence="11">The sequence shown here is derived from an EMBL/GenBank/DDBJ whole genome shotgun (WGS) entry which is preliminary data.</text>
</comment>
<dbReference type="Proteomes" id="UP001497497">
    <property type="component" value="Unassembled WGS sequence"/>
</dbReference>
<feature type="compositionally biased region" description="Basic and acidic residues" evidence="8">
    <location>
        <begin position="83"/>
        <end position="92"/>
    </location>
</feature>
<dbReference type="AlphaFoldDB" id="A0AAV2HRX2"/>
<evidence type="ECO:0000256" key="7">
    <source>
        <dbReference type="SAM" id="Coils"/>
    </source>
</evidence>
<feature type="signal peptide" evidence="10">
    <location>
        <begin position="1"/>
        <end position="31"/>
    </location>
</feature>
<feature type="coiled-coil region" evidence="7">
    <location>
        <begin position="247"/>
        <end position="275"/>
    </location>
</feature>
<evidence type="ECO:0000256" key="6">
    <source>
        <dbReference type="ARBA" id="ARBA00023136"/>
    </source>
</evidence>
<comment type="similarity">
    <text evidence="2">Belongs to the chloride channel MCLC family.</text>
</comment>
<dbReference type="Pfam" id="PF05934">
    <property type="entry name" value="MCLC"/>
    <property type="match status" value="1"/>
</dbReference>
<dbReference type="PANTHER" id="PTHR34093:SF1">
    <property type="entry name" value="CHLORIDE CHANNEL CLIC-LIKE PROTEIN 1"/>
    <property type="match status" value="1"/>
</dbReference>
<evidence type="ECO:0000256" key="10">
    <source>
        <dbReference type="SAM" id="SignalP"/>
    </source>
</evidence>